<dbReference type="GO" id="GO:0005737">
    <property type="term" value="C:cytoplasm"/>
    <property type="evidence" value="ECO:0007669"/>
    <property type="project" value="UniProtKB-SubCell"/>
</dbReference>
<organism evidence="13 14">
    <name type="scientific">Esox lucius</name>
    <name type="common">Northern pike</name>
    <dbReference type="NCBI Taxonomy" id="8010"/>
    <lineage>
        <taxon>Eukaryota</taxon>
        <taxon>Metazoa</taxon>
        <taxon>Chordata</taxon>
        <taxon>Craniata</taxon>
        <taxon>Vertebrata</taxon>
        <taxon>Euteleostomi</taxon>
        <taxon>Actinopterygii</taxon>
        <taxon>Neopterygii</taxon>
        <taxon>Teleostei</taxon>
        <taxon>Protacanthopterygii</taxon>
        <taxon>Esociformes</taxon>
        <taxon>Esocidae</taxon>
        <taxon>Esox</taxon>
    </lineage>
</organism>
<dbReference type="PROSITE" id="PS50188">
    <property type="entry name" value="B302_SPRY"/>
    <property type="match status" value="1"/>
</dbReference>
<evidence type="ECO:0000259" key="11">
    <source>
        <dbReference type="PROSITE" id="PS50119"/>
    </source>
</evidence>
<dbReference type="PANTHER" id="PTHR24103">
    <property type="entry name" value="E3 UBIQUITIN-PROTEIN LIGASE TRIM"/>
    <property type="match status" value="1"/>
</dbReference>
<evidence type="ECO:0000256" key="9">
    <source>
        <dbReference type="SAM" id="MobiDB-lite"/>
    </source>
</evidence>
<evidence type="ECO:0000313" key="14">
    <source>
        <dbReference type="Proteomes" id="UP000265140"/>
    </source>
</evidence>
<keyword evidence="14" id="KW-1185">Reference proteome</keyword>
<dbReference type="InterPro" id="IPR001841">
    <property type="entry name" value="Znf_RING"/>
</dbReference>
<dbReference type="Pfam" id="PF13765">
    <property type="entry name" value="PRY"/>
    <property type="match status" value="1"/>
</dbReference>
<dbReference type="InterPro" id="IPR050143">
    <property type="entry name" value="TRIM/RBCC"/>
</dbReference>
<evidence type="ECO:0000256" key="6">
    <source>
        <dbReference type="ARBA" id="ARBA00022833"/>
    </source>
</evidence>
<feature type="region of interest" description="Disordered" evidence="9">
    <location>
        <begin position="11"/>
        <end position="54"/>
    </location>
</feature>
<proteinExistence type="inferred from homology"/>
<dbReference type="InterPro" id="IPR003877">
    <property type="entry name" value="SPRY_dom"/>
</dbReference>
<keyword evidence="6" id="KW-0862">Zinc</keyword>
<dbReference type="CDD" id="cd12893">
    <property type="entry name" value="SPRY_PRY_TRIM35"/>
    <property type="match status" value="1"/>
</dbReference>
<feature type="domain" description="B30.2/SPRY" evidence="12">
    <location>
        <begin position="369"/>
        <end position="561"/>
    </location>
</feature>
<evidence type="ECO:0000259" key="10">
    <source>
        <dbReference type="PROSITE" id="PS50089"/>
    </source>
</evidence>
<evidence type="ECO:0000256" key="1">
    <source>
        <dbReference type="ARBA" id="ARBA00004496"/>
    </source>
</evidence>
<keyword evidence="8" id="KW-0175">Coiled coil</keyword>
<feature type="domain" description="B box-type" evidence="11">
    <location>
        <begin position="180"/>
        <end position="221"/>
    </location>
</feature>
<protein>
    <submittedName>
        <fullName evidence="13">Uncharacterized protein</fullName>
    </submittedName>
</protein>
<dbReference type="SUPFAM" id="SSF49899">
    <property type="entry name" value="Concanavalin A-like lectins/glucanases"/>
    <property type="match status" value="1"/>
</dbReference>
<name>A0AAY5L4Z6_ESOLU</name>
<dbReference type="GO" id="GO:0008270">
    <property type="term" value="F:zinc ion binding"/>
    <property type="evidence" value="ECO:0007669"/>
    <property type="project" value="UniProtKB-KW"/>
</dbReference>
<dbReference type="FunFam" id="2.60.120.920:FF:000004">
    <property type="entry name" value="Butyrophilin subfamily 1 member A1"/>
    <property type="match status" value="1"/>
</dbReference>
<dbReference type="SMART" id="SM00589">
    <property type="entry name" value="PRY"/>
    <property type="match status" value="1"/>
</dbReference>
<keyword evidence="4" id="KW-0479">Metal-binding</keyword>
<dbReference type="GeneTree" id="ENSGT00970000193390"/>
<evidence type="ECO:0000256" key="4">
    <source>
        <dbReference type="ARBA" id="ARBA00022723"/>
    </source>
</evidence>
<dbReference type="SUPFAM" id="SSF57845">
    <property type="entry name" value="B-box zinc-binding domain"/>
    <property type="match status" value="1"/>
</dbReference>
<dbReference type="PROSITE" id="PS50089">
    <property type="entry name" value="ZF_RING_2"/>
    <property type="match status" value="1"/>
</dbReference>
<dbReference type="SUPFAM" id="SSF57850">
    <property type="entry name" value="RING/U-box"/>
    <property type="match status" value="1"/>
</dbReference>
<accession>A0AAY5L4Z6</accession>
<reference evidence="13" key="2">
    <citation type="submission" date="2025-08" db="UniProtKB">
        <authorList>
            <consortium name="Ensembl"/>
        </authorList>
    </citation>
    <scope>IDENTIFICATION</scope>
</reference>
<dbReference type="Pfam" id="PF00097">
    <property type="entry name" value="zf-C3HC4"/>
    <property type="match status" value="1"/>
</dbReference>
<dbReference type="AlphaFoldDB" id="A0AAY5L4Z6"/>
<dbReference type="InterPro" id="IPR017907">
    <property type="entry name" value="Znf_RING_CS"/>
</dbReference>
<dbReference type="InterPro" id="IPR018957">
    <property type="entry name" value="Znf_C3HC4_RING-type"/>
</dbReference>
<dbReference type="InterPro" id="IPR000315">
    <property type="entry name" value="Znf_B-box"/>
</dbReference>
<comment type="subcellular location">
    <subcellularLocation>
        <location evidence="1">Cytoplasm</location>
    </subcellularLocation>
</comment>
<evidence type="ECO:0000256" key="8">
    <source>
        <dbReference type="SAM" id="Coils"/>
    </source>
</evidence>
<dbReference type="Gene3D" id="2.60.120.920">
    <property type="match status" value="1"/>
</dbReference>
<keyword evidence="5 7" id="KW-0863">Zinc-finger</keyword>
<feature type="compositionally biased region" description="Polar residues" evidence="9">
    <location>
        <begin position="13"/>
        <end position="25"/>
    </location>
</feature>
<feature type="domain" description="RING-type" evidence="10">
    <location>
        <begin position="104"/>
        <end position="145"/>
    </location>
</feature>
<dbReference type="InterPro" id="IPR006574">
    <property type="entry name" value="PRY"/>
</dbReference>
<reference evidence="13" key="3">
    <citation type="submission" date="2025-09" db="UniProtKB">
        <authorList>
            <consortium name="Ensembl"/>
        </authorList>
    </citation>
    <scope>IDENTIFICATION</scope>
</reference>
<dbReference type="PRINTS" id="PR01407">
    <property type="entry name" value="BUTYPHLNCDUF"/>
</dbReference>
<dbReference type="Pfam" id="PF00643">
    <property type="entry name" value="zf-B_box"/>
    <property type="match status" value="1"/>
</dbReference>
<dbReference type="Gene3D" id="3.30.160.60">
    <property type="entry name" value="Classic Zinc Finger"/>
    <property type="match status" value="1"/>
</dbReference>
<feature type="coiled-coil region" evidence="8">
    <location>
        <begin position="225"/>
        <end position="313"/>
    </location>
</feature>
<dbReference type="InterPro" id="IPR043136">
    <property type="entry name" value="B30.2/SPRY_sf"/>
</dbReference>
<evidence type="ECO:0000256" key="3">
    <source>
        <dbReference type="ARBA" id="ARBA00022490"/>
    </source>
</evidence>
<dbReference type="SMART" id="SM00184">
    <property type="entry name" value="RING"/>
    <property type="match status" value="1"/>
</dbReference>
<dbReference type="Pfam" id="PF00622">
    <property type="entry name" value="SPRY"/>
    <property type="match status" value="1"/>
</dbReference>
<evidence type="ECO:0000259" key="12">
    <source>
        <dbReference type="PROSITE" id="PS50188"/>
    </source>
</evidence>
<reference evidence="13 14" key="1">
    <citation type="submission" date="2020-02" db="EMBL/GenBank/DDBJ databases">
        <title>Esox lucius (northern pike) genome, fEsoLuc1, primary haplotype.</title>
        <authorList>
            <person name="Myers G."/>
            <person name="Karagic N."/>
            <person name="Meyer A."/>
            <person name="Pippel M."/>
            <person name="Reichard M."/>
            <person name="Winkler S."/>
            <person name="Tracey A."/>
            <person name="Sims Y."/>
            <person name="Howe K."/>
            <person name="Rhie A."/>
            <person name="Formenti G."/>
            <person name="Durbin R."/>
            <person name="Fedrigo O."/>
            <person name="Jarvis E.D."/>
        </authorList>
    </citation>
    <scope>NUCLEOTIDE SEQUENCE [LARGE SCALE GENOMIC DNA]</scope>
</reference>
<dbReference type="SMART" id="SM00449">
    <property type="entry name" value="SPRY"/>
    <property type="match status" value="1"/>
</dbReference>
<dbReference type="Ensembl" id="ENSELUT00000096820.1">
    <property type="protein sequence ID" value="ENSELUP00000095595.1"/>
    <property type="gene ID" value="ENSELUG00000002119.3"/>
</dbReference>
<evidence type="ECO:0000256" key="5">
    <source>
        <dbReference type="ARBA" id="ARBA00022771"/>
    </source>
</evidence>
<comment type="similarity">
    <text evidence="2">Belongs to the TRIM/RBCC family.</text>
</comment>
<dbReference type="PROSITE" id="PS00518">
    <property type="entry name" value="ZF_RING_1"/>
    <property type="match status" value="1"/>
</dbReference>
<dbReference type="Gene3D" id="3.30.40.10">
    <property type="entry name" value="Zinc/RING finger domain, C3HC4 (zinc finger)"/>
    <property type="match status" value="1"/>
</dbReference>
<evidence type="ECO:0000256" key="2">
    <source>
        <dbReference type="ARBA" id="ARBA00008518"/>
    </source>
</evidence>
<dbReference type="InterPro" id="IPR001870">
    <property type="entry name" value="B30.2/SPRY"/>
</dbReference>
<evidence type="ECO:0000256" key="7">
    <source>
        <dbReference type="PROSITE-ProRule" id="PRU00024"/>
    </source>
</evidence>
<dbReference type="InterPro" id="IPR013320">
    <property type="entry name" value="ConA-like_dom_sf"/>
</dbReference>
<evidence type="ECO:0000313" key="13">
    <source>
        <dbReference type="Ensembl" id="ENSELUP00000095595.1"/>
    </source>
</evidence>
<dbReference type="InterPro" id="IPR003879">
    <property type="entry name" value="Butyrophylin_SPRY"/>
</dbReference>
<sequence>MQAVPAAAWRKSALQSALNPTNQLQPEIRKPISLQPPHRETRHKHTNEHRATESTGDVTFTNIKSRTSQTEKRQHFQVKEVKETHLCGNAMAARLSLAEEDLCCPVCCDIFRDPVVLKCTHSFCAACLQQYWSGKGSARDCPLCRRESEDEPVASLTLKNLCDSYIQESEALGTTGELCEPGELCSLHGEKLKLFCLYDKEAICVVCHTSRKHRNHECCPVEEAIGDLKEEMKSALTSLQEKKEAFDKVKQQYENTLTHIQVQAQFVEKRVHEEFEQLHHFLQAEEDARIGALKEEEERKSETMRQIISETDRTVASLSDTIRAMREEMALEDISLLHKCKKTMGSTQCSTLQDPVMVSGALINVAKHLGSLKYKVWKKMQGVIKYTPVTLDPNTAAPWLILSDDLSSVRDSDDKQKLPDNPERFDPDTAVLGSQGFISGKHEWDVEVGDNSAWVLGVAKESIRRKEKVSSVLKNGYLSVYFYHKMYFAGTSPLTRLNLRKQPQRIRVQLDWEKGRVCFSDPADNTQIYTFKHTFTERVFPYFWVGCKQCPLRIEPLEVSVTSVDHT</sequence>
<keyword evidence="3" id="KW-0963">Cytoplasm</keyword>
<dbReference type="Proteomes" id="UP000265140">
    <property type="component" value="Chromosome 23"/>
</dbReference>
<dbReference type="SMART" id="SM00336">
    <property type="entry name" value="BBOX"/>
    <property type="match status" value="1"/>
</dbReference>
<dbReference type="InterPro" id="IPR013083">
    <property type="entry name" value="Znf_RING/FYVE/PHD"/>
</dbReference>
<dbReference type="PROSITE" id="PS50119">
    <property type="entry name" value="ZF_BBOX"/>
    <property type="match status" value="1"/>
</dbReference>